<name>A0A2A9NKV2_9AGAR</name>
<feature type="region of interest" description="Disordered" evidence="1">
    <location>
        <begin position="151"/>
        <end position="173"/>
    </location>
</feature>
<dbReference type="GO" id="GO:0043130">
    <property type="term" value="F:ubiquitin binding"/>
    <property type="evidence" value="ECO:0007669"/>
    <property type="project" value="InterPro"/>
</dbReference>
<evidence type="ECO:0000256" key="1">
    <source>
        <dbReference type="SAM" id="MobiDB-lite"/>
    </source>
</evidence>
<dbReference type="GO" id="GO:0004843">
    <property type="term" value="F:cysteine-type deubiquitinase activity"/>
    <property type="evidence" value="ECO:0007669"/>
    <property type="project" value="InterPro"/>
</dbReference>
<dbReference type="Pfam" id="PF00443">
    <property type="entry name" value="UCH"/>
    <property type="match status" value="1"/>
</dbReference>
<reference evidence="3 4" key="1">
    <citation type="submission" date="2014-02" db="EMBL/GenBank/DDBJ databases">
        <title>Transposable element dynamics among asymbiotic and ectomycorrhizal Amanita fungi.</title>
        <authorList>
            <consortium name="DOE Joint Genome Institute"/>
            <person name="Hess J."/>
            <person name="Skrede I."/>
            <person name="Wolfe B."/>
            <person name="LaButti K."/>
            <person name="Ohm R.A."/>
            <person name="Grigoriev I.V."/>
            <person name="Pringle A."/>
        </authorList>
    </citation>
    <scope>NUCLEOTIDE SEQUENCE [LARGE SCALE GENOMIC DNA]</scope>
    <source>
        <strain evidence="3 4">SKay4041</strain>
    </source>
</reference>
<dbReference type="GO" id="GO:0016579">
    <property type="term" value="P:protein deubiquitination"/>
    <property type="evidence" value="ECO:0007669"/>
    <property type="project" value="InterPro"/>
</dbReference>
<dbReference type="EMBL" id="KZ301991">
    <property type="protein sequence ID" value="PFH51189.1"/>
    <property type="molecule type" value="Genomic_DNA"/>
</dbReference>
<proteinExistence type="predicted"/>
<dbReference type="InterPro" id="IPR055335">
    <property type="entry name" value="Ucp6/RUP1"/>
</dbReference>
<dbReference type="STRING" id="703135.A0A2A9NKV2"/>
<dbReference type="InterPro" id="IPR001394">
    <property type="entry name" value="Peptidase_C19_UCH"/>
</dbReference>
<dbReference type="CDD" id="cd02257">
    <property type="entry name" value="Peptidase_C19"/>
    <property type="match status" value="1"/>
</dbReference>
<evidence type="ECO:0000313" key="4">
    <source>
        <dbReference type="Proteomes" id="UP000242287"/>
    </source>
</evidence>
<dbReference type="Gene3D" id="3.90.70.10">
    <property type="entry name" value="Cysteine proteinases"/>
    <property type="match status" value="1"/>
</dbReference>
<keyword evidence="4" id="KW-1185">Reference proteome</keyword>
<dbReference type="GO" id="GO:0005829">
    <property type="term" value="C:cytosol"/>
    <property type="evidence" value="ECO:0007669"/>
    <property type="project" value="TreeGrafter"/>
</dbReference>
<evidence type="ECO:0000259" key="2">
    <source>
        <dbReference type="PROSITE" id="PS50235"/>
    </source>
</evidence>
<dbReference type="Gene3D" id="6.10.140.100">
    <property type="match status" value="1"/>
</dbReference>
<dbReference type="GO" id="GO:0005634">
    <property type="term" value="C:nucleus"/>
    <property type="evidence" value="ECO:0007669"/>
    <property type="project" value="TreeGrafter"/>
</dbReference>
<feature type="domain" description="USP" evidence="2">
    <location>
        <begin position="172"/>
        <end position="573"/>
    </location>
</feature>
<dbReference type="AlphaFoldDB" id="A0A2A9NKV2"/>
<evidence type="ECO:0000313" key="3">
    <source>
        <dbReference type="EMBL" id="PFH51189.1"/>
    </source>
</evidence>
<organism evidence="3 4">
    <name type="scientific">Amanita thiersii Skay4041</name>
    <dbReference type="NCBI Taxonomy" id="703135"/>
    <lineage>
        <taxon>Eukaryota</taxon>
        <taxon>Fungi</taxon>
        <taxon>Dikarya</taxon>
        <taxon>Basidiomycota</taxon>
        <taxon>Agaricomycotina</taxon>
        <taxon>Agaricomycetes</taxon>
        <taxon>Agaricomycetidae</taxon>
        <taxon>Agaricales</taxon>
        <taxon>Pluteineae</taxon>
        <taxon>Amanitaceae</taxon>
        <taxon>Amanita</taxon>
    </lineage>
</organism>
<dbReference type="InterPro" id="IPR038765">
    <property type="entry name" value="Papain-like_cys_pep_sf"/>
</dbReference>
<gene>
    <name evidence="3" type="ORF">AMATHDRAFT_59718</name>
</gene>
<dbReference type="PANTHER" id="PTHR39597:SF1">
    <property type="entry name" value="UBA DOMAIN-CONTAINING PROTEIN RUP1"/>
    <property type="match status" value="1"/>
</dbReference>
<dbReference type="Proteomes" id="UP000242287">
    <property type="component" value="Unassembled WGS sequence"/>
</dbReference>
<dbReference type="CDD" id="cd14279">
    <property type="entry name" value="CUE"/>
    <property type="match status" value="1"/>
</dbReference>
<accession>A0A2A9NKV2</accession>
<dbReference type="Pfam" id="PF02845">
    <property type="entry name" value="CUE"/>
    <property type="match status" value="1"/>
</dbReference>
<protein>
    <recommendedName>
        <fullName evidence="2">USP domain-containing protein</fullName>
    </recommendedName>
</protein>
<sequence>MQLSEDELRAEQDNIQFLASMMGGDLDPEVARQVLRKHNGNVEKAADAILQGDRGEDNMWLSSQNTGSTISPSQIPPAPTARVIDLTEDDDMNRALQLSIETSHSEVHFGPSNRAPDPAWQMVPSNVGVNSAPSQEDQHLNEAIRASLKDLPLDEPDDPTFEETVREGGRPVALRPESPDLAYAALIFQALFHIPQVREQIALFQLPPVDEDTPQESSARTIMNMVEYFVNLDLAQLSTLVDKYMLTSLQAQPLNMNMNIANLIEYSSEFLRSMTTLIVTHLNSQRGEDEPESRLFYFRHGTAEYYPNVQRKVRKIQDDGSIVVVDVGLENLPNDLVGALSANLSRYTDTSAAHDVIIDPSDVVIFQLHYQRETSQSRQPLDTFVYPKTIFLDQFLLSNVDDVHKKRQQERDMKAEIANLATQKEALTQYNNRDSLTELRSTLHYYENVAQAHGDSDRQRRIVESCTKLRLILTAINAQLEAIDKQIEKLRMEQTRLFDSPEFQNYRYDLRAVLVHSGLPGRKHIYSYVQDVEGTWWKTVDFTVTEVPEEIVLSDPTGLHLNAGPYLLFYSRYVPPEQLKVPIKWPSEFAESVEESNKKLLSIVPPEVAAKAKIPTAVSPNV</sequence>
<dbReference type="InterPro" id="IPR003892">
    <property type="entry name" value="CUE"/>
</dbReference>
<dbReference type="InterPro" id="IPR028889">
    <property type="entry name" value="USP"/>
</dbReference>
<dbReference type="PANTHER" id="PTHR39597">
    <property type="entry name" value="UBA DOMAIN-CONTAINING PROTEIN RUP1"/>
    <property type="match status" value="1"/>
</dbReference>
<dbReference type="SUPFAM" id="SSF54001">
    <property type="entry name" value="Cysteine proteinases"/>
    <property type="match status" value="1"/>
</dbReference>
<dbReference type="OrthoDB" id="443682at2759"/>
<dbReference type="PROSITE" id="PS50235">
    <property type="entry name" value="USP_3"/>
    <property type="match status" value="1"/>
</dbReference>